<organism evidence="4 5">
    <name type="scientific">Zootermopsis nevadensis</name>
    <name type="common">Dampwood termite</name>
    <dbReference type="NCBI Taxonomy" id="136037"/>
    <lineage>
        <taxon>Eukaryota</taxon>
        <taxon>Metazoa</taxon>
        <taxon>Ecdysozoa</taxon>
        <taxon>Arthropoda</taxon>
        <taxon>Hexapoda</taxon>
        <taxon>Insecta</taxon>
        <taxon>Pterygota</taxon>
        <taxon>Neoptera</taxon>
        <taxon>Polyneoptera</taxon>
        <taxon>Dictyoptera</taxon>
        <taxon>Blattodea</taxon>
        <taxon>Blattoidea</taxon>
        <taxon>Termitoidae</taxon>
        <taxon>Termopsidae</taxon>
        <taxon>Zootermopsis</taxon>
    </lineage>
</organism>
<dbReference type="eggNOG" id="KOG0504">
    <property type="taxonomic scope" value="Eukaryota"/>
</dbReference>
<dbReference type="InterPro" id="IPR036770">
    <property type="entry name" value="Ankyrin_rpt-contain_sf"/>
</dbReference>
<evidence type="ECO:0000256" key="3">
    <source>
        <dbReference type="PROSITE-ProRule" id="PRU00023"/>
    </source>
</evidence>
<dbReference type="PROSITE" id="PS50088">
    <property type="entry name" value="ANK_REPEAT"/>
    <property type="match status" value="3"/>
</dbReference>
<evidence type="ECO:0000256" key="1">
    <source>
        <dbReference type="ARBA" id="ARBA00022737"/>
    </source>
</evidence>
<reference evidence="4 5" key="1">
    <citation type="journal article" date="2014" name="Nat. Commun.">
        <title>Molecular traces of alternative social organization in a termite genome.</title>
        <authorList>
            <person name="Terrapon N."/>
            <person name="Li C."/>
            <person name="Robertson H.M."/>
            <person name="Ji L."/>
            <person name="Meng X."/>
            <person name="Booth W."/>
            <person name="Chen Z."/>
            <person name="Childers C.P."/>
            <person name="Glastad K.M."/>
            <person name="Gokhale K."/>
            <person name="Gowin J."/>
            <person name="Gronenberg W."/>
            <person name="Hermansen R.A."/>
            <person name="Hu H."/>
            <person name="Hunt B.G."/>
            <person name="Huylmans A.K."/>
            <person name="Khalil S.M."/>
            <person name="Mitchell R.D."/>
            <person name="Munoz-Torres M.C."/>
            <person name="Mustard J.A."/>
            <person name="Pan H."/>
            <person name="Reese J.T."/>
            <person name="Scharf M.E."/>
            <person name="Sun F."/>
            <person name="Vogel H."/>
            <person name="Xiao J."/>
            <person name="Yang W."/>
            <person name="Yang Z."/>
            <person name="Yang Z."/>
            <person name="Zhou J."/>
            <person name="Zhu J."/>
            <person name="Brent C.S."/>
            <person name="Elsik C.G."/>
            <person name="Goodisman M.A."/>
            <person name="Liberles D.A."/>
            <person name="Roe R.M."/>
            <person name="Vargo E.L."/>
            <person name="Vilcinskas A."/>
            <person name="Wang J."/>
            <person name="Bornberg-Bauer E."/>
            <person name="Korb J."/>
            <person name="Zhang G."/>
            <person name="Liebig J."/>
        </authorList>
    </citation>
    <scope>NUCLEOTIDE SEQUENCE [LARGE SCALE GENOMIC DNA]</scope>
    <source>
        <tissue evidence="4">Whole organism</tissue>
    </source>
</reference>
<proteinExistence type="predicted"/>
<dbReference type="PANTHER" id="PTHR24166">
    <property type="entry name" value="ROLLING PEBBLES, ISOFORM B"/>
    <property type="match status" value="1"/>
</dbReference>
<dbReference type="Gene3D" id="1.25.40.20">
    <property type="entry name" value="Ankyrin repeat-containing domain"/>
    <property type="match status" value="2"/>
</dbReference>
<dbReference type="InParanoid" id="A0A067R0M2"/>
<feature type="repeat" description="ANK" evidence="3">
    <location>
        <begin position="80"/>
        <end position="112"/>
    </location>
</feature>
<dbReference type="SUPFAM" id="SSF48403">
    <property type="entry name" value="Ankyrin repeat"/>
    <property type="match status" value="1"/>
</dbReference>
<keyword evidence="2 3" id="KW-0040">ANK repeat</keyword>
<dbReference type="Pfam" id="PF12796">
    <property type="entry name" value="Ank_2"/>
    <property type="match status" value="2"/>
</dbReference>
<name>A0A067R0M2_ZOONE</name>
<evidence type="ECO:0000313" key="5">
    <source>
        <dbReference type="Proteomes" id="UP000027135"/>
    </source>
</evidence>
<dbReference type="Proteomes" id="UP000027135">
    <property type="component" value="Unassembled WGS sequence"/>
</dbReference>
<protein>
    <submittedName>
        <fullName evidence="4">Ankyrin repeat domain-containing protein 16</fullName>
    </submittedName>
</protein>
<dbReference type="PANTHER" id="PTHR24166:SF48">
    <property type="entry name" value="PROTEIN VAPYRIN"/>
    <property type="match status" value="1"/>
</dbReference>
<dbReference type="EMBL" id="KK853029">
    <property type="protein sequence ID" value="KDR12275.1"/>
    <property type="molecule type" value="Genomic_DNA"/>
</dbReference>
<accession>A0A067R0M2</accession>
<evidence type="ECO:0000313" key="4">
    <source>
        <dbReference type="EMBL" id="KDR12275.1"/>
    </source>
</evidence>
<gene>
    <name evidence="4" type="ORF">L798_13764</name>
</gene>
<dbReference type="InterPro" id="IPR002110">
    <property type="entry name" value="Ankyrin_rpt"/>
</dbReference>
<dbReference type="PRINTS" id="PR01415">
    <property type="entry name" value="ANKYRIN"/>
</dbReference>
<dbReference type="STRING" id="136037.A0A067R0M2"/>
<dbReference type="PROSITE" id="PS50297">
    <property type="entry name" value="ANK_REP_REGION"/>
    <property type="match status" value="3"/>
</dbReference>
<feature type="repeat" description="ANK" evidence="3">
    <location>
        <begin position="149"/>
        <end position="181"/>
    </location>
</feature>
<dbReference type="SMART" id="SM00248">
    <property type="entry name" value="ANK"/>
    <property type="match status" value="5"/>
</dbReference>
<sequence length="294" mass="33525">MPENKCLADKIFAYSLNGDVIGLRNAIHNDLIKENHWIDCTSKLGDTPLHVAARHGNLEIVRYLIERCEGQCFINVCNNLGKTALHEAAQNCFHGTVQYLLQHGADINQMKRSDWTPLMLASTKLGSIALKTVHVLLNHEANPYIMNKDGWTALHIACKIGHCGIVTLLLERFPNMANMRSNNGRYPIHTACKCCTVHFTHFFSFIMKVLFTVHMRVIANKHWTSYWVFCGPWYQPTSHVHNYYFLKIKIVPSCLRHHASDRRYRMRAGSSLGGRRNFLMSFRPVYGTGANPAS</sequence>
<keyword evidence="1" id="KW-0677">Repeat</keyword>
<evidence type="ECO:0000256" key="2">
    <source>
        <dbReference type="ARBA" id="ARBA00023043"/>
    </source>
</evidence>
<feature type="repeat" description="ANK" evidence="3">
    <location>
        <begin position="44"/>
        <end position="67"/>
    </location>
</feature>
<dbReference type="AlphaFoldDB" id="A0A067R0M2"/>
<dbReference type="InterPro" id="IPR050889">
    <property type="entry name" value="Dendritic_Spine_Reg/Scaffold"/>
</dbReference>
<keyword evidence="5" id="KW-1185">Reference proteome</keyword>